<evidence type="ECO:0000313" key="3">
    <source>
        <dbReference type="Proteomes" id="UP000002029"/>
    </source>
</evidence>
<dbReference type="STRING" id="479432.Sros_0791"/>
<name>D2B692_STRRD</name>
<keyword evidence="1" id="KW-0472">Membrane</keyword>
<feature type="transmembrane region" description="Helical" evidence="1">
    <location>
        <begin position="42"/>
        <end position="62"/>
    </location>
</feature>
<dbReference type="Proteomes" id="UP000002029">
    <property type="component" value="Chromosome"/>
</dbReference>
<evidence type="ECO:0000256" key="1">
    <source>
        <dbReference type="SAM" id="Phobius"/>
    </source>
</evidence>
<keyword evidence="1" id="KW-0812">Transmembrane</keyword>
<sequence length="267" mass="28972">MTHTEHDLKELLAERSEGGSGGAARLEEILRRGRAVRRRRRAVRTALAAGAVAIGVVSSPLLGGGDARHTVAVDVAPTVSRAPERPEPGTYLPEALKDMWGRKMSLIQAHRAETTGAPYTLTFTPTSRFTGFRVTCADPKSWVVVTTRTKHEPSGTVGDSCPSDVPPLKGDGLNRMGPQHDEKSAPADWTRKEQTVTVWVLPSDAPVISMSDMVRKGCKPVGRKIRKCDGKYPMTALMDPKIVKRLTAEMGTRPGRWAVGVYDQPAS</sequence>
<accession>D2B692</accession>
<reference evidence="2 3" key="1">
    <citation type="journal article" date="2010" name="Stand. Genomic Sci.">
        <title>Complete genome sequence of Streptosporangium roseum type strain (NI 9100).</title>
        <authorList>
            <person name="Nolan M."/>
            <person name="Sikorski J."/>
            <person name="Jando M."/>
            <person name="Lucas S."/>
            <person name="Lapidus A."/>
            <person name="Glavina Del Rio T."/>
            <person name="Chen F."/>
            <person name="Tice H."/>
            <person name="Pitluck S."/>
            <person name="Cheng J.F."/>
            <person name="Chertkov O."/>
            <person name="Sims D."/>
            <person name="Meincke L."/>
            <person name="Brettin T."/>
            <person name="Han C."/>
            <person name="Detter J.C."/>
            <person name="Bruce D."/>
            <person name="Goodwin L."/>
            <person name="Land M."/>
            <person name="Hauser L."/>
            <person name="Chang Y.J."/>
            <person name="Jeffries C.D."/>
            <person name="Ivanova N."/>
            <person name="Mavromatis K."/>
            <person name="Mikhailova N."/>
            <person name="Chen A."/>
            <person name="Palaniappan K."/>
            <person name="Chain P."/>
            <person name="Rohde M."/>
            <person name="Goker M."/>
            <person name="Bristow J."/>
            <person name="Eisen J.A."/>
            <person name="Markowitz V."/>
            <person name="Hugenholtz P."/>
            <person name="Kyrpides N.C."/>
            <person name="Klenk H.P."/>
        </authorList>
    </citation>
    <scope>NUCLEOTIDE SEQUENCE [LARGE SCALE GENOMIC DNA]</scope>
    <source>
        <strain evidence="3">ATCC 12428 / DSM 43021 / JCM 3005 / NI 9100</strain>
    </source>
</reference>
<evidence type="ECO:0000313" key="2">
    <source>
        <dbReference type="EMBL" id="ACZ83805.1"/>
    </source>
</evidence>
<organism evidence="2 3">
    <name type="scientific">Streptosporangium roseum (strain ATCC 12428 / DSM 43021 / JCM 3005 / KCTC 9067 / NCIMB 10171 / NRRL 2505 / NI 9100)</name>
    <dbReference type="NCBI Taxonomy" id="479432"/>
    <lineage>
        <taxon>Bacteria</taxon>
        <taxon>Bacillati</taxon>
        <taxon>Actinomycetota</taxon>
        <taxon>Actinomycetes</taxon>
        <taxon>Streptosporangiales</taxon>
        <taxon>Streptosporangiaceae</taxon>
        <taxon>Streptosporangium</taxon>
    </lineage>
</organism>
<protein>
    <submittedName>
        <fullName evidence="2">Uncharacterized protein</fullName>
    </submittedName>
</protein>
<dbReference type="EMBL" id="CP001814">
    <property type="protein sequence ID" value="ACZ83805.1"/>
    <property type="molecule type" value="Genomic_DNA"/>
</dbReference>
<gene>
    <name evidence="2" type="ordered locus">Sros_0791</name>
</gene>
<keyword evidence="3" id="KW-1185">Reference proteome</keyword>
<dbReference type="OrthoDB" id="3527097at2"/>
<dbReference type="eggNOG" id="ENOG50321S5">
    <property type="taxonomic scope" value="Bacteria"/>
</dbReference>
<proteinExistence type="predicted"/>
<keyword evidence="1" id="KW-1133">Transmembrane helix</keyword>
<dbReference type="RefSeq" id="WP_012887551.1">
    <property type="nucleotide sequence ID" value="NC_013595.1"/>
</dbReference>
<dbReference type="KEGG" id="sro:Sros_0791"/>
<dbReference type="AlphaFoldDB" id="D2B692"/>
<dbReference type="HOGENOM" id="CLU_1041781_0_0_11"/>